<accession>V6IXW5</accession>
<gene>
    <name evidence="2" type="ORF">P343_07795</name>
</gene>
<organism evidence="2 3">
    <name type="scientific">Sporolactobacillus laevolacticus DSM 442</name>
    <dbReference type="NCBI Taxonomy" id="1395513"/>
    <lineage>
        <taxon>Bacteria</taxon>
        <taxon>Bacillati</taxon>
        <taxon>Bacillota</taxon>
        <taxon>Bacilli</taxon>
        <taxon>Bacillales</taxon>
        <taxon>Sporolactobacillaceae</taxon>
        <taxon>Sporolactobacillus</taxon>
    </lineage>
</organism>
<evidence type="ECO:0000313" key="3">
    <source>
        <dbReference type="Proteomes" id="UP000018296"/>
    </source>
</evidence>
<reference evidence="2 3" key="1">
    <citation type="journal article" date="2013" name="Genome Announc.">
        <title>Genome Sequence of Sporolactobacillus laevolacticus DSM442, an Efficient Polymer-Grade D-Lactate Producer from Agricultural Waste Cottonseed as a Nitrogen Source.</title>
        <authorList>
            <person name="Wang H."/>
            <person name="Wang L."/>
            <person name="Ju J."/>
            <person name="Yu B."/>
            <person name="Ma Y."/>
        </authorList>
    </citation>
    <scope>NUCLEOTIDE SEQUENCE [LARGE SCALE GENOMIC DNA]</scope>
    <source>
        <strain evidence="2 3">DSM 442</strain>
    </source>
</reference>
<sequence>MDDRESENVQAHGGHEKRLSPERFERFVATYEQLKKENEVKTS</sequence>
<keyword evidence="3" id="KW-1185">Reference proteome</keyword>
<feature type="region of interest" description="Disordered" evidence="1">
    <location>
        <begin position="1"/>
        <end position="22"/>
    </location>
</feature>
<evidence type="ECO:0000313" key="2">
    <source>
        <dbReference type="EMBL" id="EST12207.1"/>
    </source>
</evidence>
<protein>
    <submittedName>
        <fullName evidence="2">Uncharacterized protein</fullName>
    </submittedName>
</protein>
<name>V6IXW5_9BACL</name>
<dbReference type="RefSeq" id="WP_023509829.1">
    <property type="nucleotide sequence ID" value="NZ_AWTC01000006.1"/>
</dbReference>
<comment type="caution">
    <text evidence="2">The sequence shown here is derived from an EMBL/GenBank/DDBJ whole genome shotgun (WGS) entry which is preliminary data.</text>
</comment>
<proteinExistence type="predicted"/>
<dbReference type="AlphaFoldDB" id="V6IXW5"/>
<dbReference type="Proteomes" id="UP000018296">
    <property type="component" value="Unassembled WGS sequence"/>
</dbReference>
<dbReference type="PATRIC" id="fig|1395513.3.peg.1582"/>
<dbReference type="EMBL" id="AWTC01000006">
    <property type="protein sequence ID" value="EST12207.1"/>
    <property type="molecule type" value="Genomic_DNA"/>
</dbReference>
<evidence type="ECO:0000256" key="1">
    <source>
        <dbReference type="SAM" id="MobiDB-lite"/>
    </source>
</evidence>